<dbReference type="EMBL" id="SDRB02000072">
    <property type="protein sequence ID" value="THG23887.1"/>
    <property type="molecule type" value="Genomic_DNA"/>
</dbReference>
<proteinExistence type="predicted"/>
<evidence type="ECO:0000313" key="8">
    <source>
        <dbReference type="Proteomes" id="UP000306102"/>
    </source>
</evidence>
<dbReference type="InterPro" id="IPR004333">
    <property type="entry name" value="SBP_dom"/>
</dbReference>
<feature type="region of interest" description="Disordered" evidence="5">
    <location>
        <begin position="200"/>
        <end position="225"/>
    </location>
</feature>
<name>A0A4V3WRE0_CAMSN</name>
<keyword evidence="1" id="KW-0479">Metal-binding</keyword>
<comment type="caution">
    <text evidence="7">The sequence shown here is derived from an EMBL/GenBank/DDBJ whole genome shotgun (WGS) entry which is preliminary data.</text>
</comment>
<evidence type="ECO:0000313" key="7">
    <source>
        <dbReference type="EMBL" id="THG23887.1"/>
    </source>
</evidence>
<dbReference type="GO" id="GO:0008270">
    <property type="term" value="F:zinc ion binding"/>
    <property type="evidence" value="ECO:0007669"/>
    <property type="project" value="UniProtKB-KW"/>
</dbReference>
<keyword evidence="2 4" id="KW-0863">Zinc-finger</keyword>
<dbReference type="SUPFAM" id="SSF103612">
    <property type="entry name" value="SBT domain"/>
    <property type="match status" value="2"/>
</dbReference>
<keyword evidence="3" id="KW-0862">Zinc</keyword>
<sequence length="428" mass="47328">MDWNLRSPSWDLTGFEQEISPNISPISGSSSSSYGGQGNKGEFSFDLKLGHVRNAGNESEDSLQVPSVPKMQFLSPVSSKRARVVNNGIQAALCCIDGCNADLSNCRDYHRRHKVCEMHSKTAEVSIGGHKKRFCQQCSSLPQVYWPVHALFDMQRAHHGFSSVWVLCGEKLTALVQRRWITSTLELFHSLEEFDDGKRSCRKRLDGHNRRRRKPQPEHLSHSGSFLSNYQGARLFPFSSPEAYPNTPLASPIWAGIVETKQDAKLYKQNKQNPYPGSSSGSYRQEGKEFSFLHSTALVLSNQTATQASTCQPNHKTVASSESGGNICQMFCDGLSTQALSSNCALSLLSSSPLQTSEIGLSHMVPTTSIPAAYPLGPSLQNSSLESMDLLLVPNDSDTDVHCQGLFQMARDLSSENEASQTLHFYWE</sequence>
<organism evidence="7 8">
    <name type="scientific">Camellia sinensis var. sinensis</name>
    <name type="common">China tea</name>
    <dbReference type="NCBI Taxonomy" id="542762"/>
    <lineage>
        <taxon>Eukaryota</taxon>
        <taxon>Viridiplantae</taxon>
        <taxon>Streptophyta</taxon>
        <taxon>Embryophyta</taxon>
        <taxon>Tracheophyta</taxon>
        <taxon>Spermatophyta</taxon>
        <taxon>Magnoliopsida</taxon>
        <taxon>eudicotyledons</taxon>
        <taxon>Gunneridae</taxon>
        <taxon>Pentapetalae</taxon>
        <taxon>asterids</taxon>
        <taxon>Ericales</taxon>
        <taxon>Theaceae</taxon>
        <taxon>Camellia</taxon>
    </lineage>
</organism>
<feature type="domain" description="SBP-type" evidence="6">
    <location>
        <begin position="91"/>
        <end position="215"/>
    </location>
</feature>
<dbReference type="Gene3D" id="4.10.1100.10">
    <property type="entry name" value="Transcription factor, SBP-box domain"/>
    <property type="match status" value="1"/>
</dbReference>
<dbReference type="PROSITE" id="PS51141">
    <property type="entry name" value="ZF_SBP"/>
    <property type="match status" value="1"/>
</dbReference>
<dbReference type="AlphaFoldDB" id="A0A4V3WRE0"/>
<protein>
    <recommendedName>
        <fullName evidence="6">SBP-type domain-containing protein</fullName>
    </recommendedName>
</protein>
<dbReference type="GO" id="GO:0005634">
    <property type="term" value="C:nucleus"/>
    <property type="evidence" value="ECO:0007669"/>
    <property type="project" value="InterPro"/>
</dbReference>
<evidence type="ECO:0000256" key="1">
    <source>
        <dbReference type="ARBA" id="ARBA00022723"/>
    </source>
</evidence>
<reference evidence="7 8" key="1">
    <citation type="journal article" date="2018" name="Proc. Natl. Acad. Sci. U.S.A.">
        <title>Draft genome sequence of Camellia sinensis var. sinensis provides insights into the evolution of the tea genome and tea quality.</title>
        <authorList>
            <person name="Wei C."/>
            <person name="Yang H."/>
            <person name="Wang S."/>
            <person name="Zhao J."/>
            <person name="Liu C."/>
            <person name="Gao L."/>
            <person name="Xia E."/>
            <person name="Lu Y."/>
            <person name="Tai Y."/>
            <person name="She G."/>
            <person name="Sun J."/>
            <person name="Cao H."/>
            <person name="Tong W."/>
            <person name="Gao Q."/>
            <person name="Li Y."/>
            <person name="Deng W."/>
            <person name="Jiang X."/>
            <person name="Wang W."/>
            <person name="Chen Q."/>
            <person name="Zhang S."/>
            <person name="Li H."/>
            <person name="Wu J."/>
            <person name="Wang P."/>
            <person name="Li P."/>
            <person name="Shi C."/>
            <person name="Zheng F."/>
            <person name="Jian J."/>
            <person name="Huang B."/>
            <person name="Shan D."/>
            <person name="Shi M."/>
            <person name="Fang C."/>
            <person name="Yue Y."/>
            <person name="Li F."/>
            <person name="Li D."/>
            <person name="Wei S."/>
            <person name="Han B."/>
            <person name="Jiang C."/>
            <person name="Yin Y."/>
            <person name="Xia T."/>
            <person name="Zhang Z."/>
            <person name="Bennetzen J.L."/>
            <person name="Zhao S."/>
            <person name="Wan X."/>
        </authorList>
    </citation>
    <scope>NUCLEOTIDE SEQUENCE [LARGE SCALE GENOMIC DNA]</scope>
    <source>
        <strain evidence="8">cv. Shuchazao</strain>
        <tissue evidence="7">Leaf</tissue>
    </source>
</reference>
<dbReference type="Pfam" id="PF03110">
    <property type="entry name" value="SBP"/>
    <property type="match status" value="2"/>
</dbReference>
<dbReference type="GO" id="GO:0003677">
    <property type="term" value="F:DNA binding"/>
    <property type="evidence" value="ECO:0007669"/>
    <property type="project" value="InterPro"/>
</dbReference>
<dbReference type="Proteomes" id="UP000306102">
    <property type="component" value="Unassembled WGS sequence"/>
</dbReference>
<keyword evidence="8" id="KW-1185">Reference proteome</keyword>
<evidence type="ECO:0000256" key="4">
    <source>
        <dbReference type="PROSITE-ProRule" id="PRU00470"/>
    </source>
</evidence>
<evidence type="ECO:0000259" key="6">
    <source>
        <dbReference type="PROSITE" id="PS51141"/>
    </source>
</evidence>
<gene>
    <name evidence="7" type="ORF">TEA_004074</name>
</gene>
<dbReference type="InterPro" id="IPR036893">
    <property type="entry name" value="SBP_sf"/>
</dbReference>
<dbReference type="InterPro" id="IPR044817">
    <property type="entry name" value="SBP-like"/>
</dbReference>
<dbReference type="PANTHER" id="PTHR31251">
    <property type="entry name" value="SQUAMOSA PROMOTER-BINDING-LIKE PROTEIN 4"/>
    <property type="match status" value="1"/>
</dbReference>
<evidence type="ECO:0000256" key="2">
    <source>
        <dbReference type="ARBA" id="ARBA00022771"/>
    </source>
</evidence>
<accession>A0A4V3WRE0</accession>
<dbReference type="PANTHER" id="PTHR31251:SF208">
    <property type="entry name" value="SQUAMOSA PROMOTER-BINDING-LIKE PROTEIN 18"/>
    <property type="match status" value="1"/>
</dbReference>
<evidence type="ECO:0000256" key="5">
    <source>
        <dbReference type="SAM" id="MobiDB-lite"/>
    </source>
</evidence>
<evidence type="ECO:0000256" key="3">
    <source>
        <dbReference type="ARBA" id="ARBA00022833"/>
    </source>
</evidence>